<dbReference type="InterPro" id="IPR025423">
    <property type="entry name" value="TMEM205-like"/>
</dbReference>
<organism evidence="7 8">
    <name type="scientific">Candidatus Scalindua rubra</name>
    <dbReference type="NCBI Taxonomy" id="1872076"/>
    <lineage>
        <taxon>Bacteria</taxon>
        <taxon>Pseudomonadati</taxon>
        <taxon>Planctomycetota</taxon>
        <taxon>Candidatus Brocadiia</taxon>
        <taxon>Candidatus Brocadiales</taxon>
        <taxon>Candidatus Scalinduaceae</taxon>
        <taxon>Candidatus Scalindua</taxon>
    </lineage>
</organism>
<evidence type="ECO:0000256" key="1">
    <source>
        <dbReference type="ARBA" id="ARBA00004370"/>
    </source>
</evidence>
<keyword evidence="2 5" id="KW-0812">Transmembrane</keyword>
<feature type="transmembrane region" description="Helical" evidence="5">
    <location>
        <begin position="52"/>
        <end position="71"/>
    </location>
</feature>
<dbReference type="AlphaFoldDB" id="A0A1E3XGB8"/>
<keyword evidence="4 5" id="KW-0472">Membrane</keyword>
<reference evidence="7 8" key="1">
    <citation type="submission" date="2016-07" db="EMBL/GenBank/DDBJ databases">
        <title>Draft genome of Scalindua rubra, obtained from a brine-seawater interface in the Red Sea, sheds light on salt adaptation in anammox bacteria.</title>
        <authorList>
            <person name="Speth D.R."/>
            <person name="Lagkouvardos I."/>
            <person name="Wang Y."/>
            <person name="Qian P.-Y."/>
            <person name="Dutilh B.E."/>
            <person name="Jetten M.S."/>
        </authorList>
    </citation>
    <scope>NUCLEOTIDE SEQUENCE [LARGE SCALE GENOMIC DNA]</scope>
    <source>
        <strain evidence="7">BSI-1</strain>
    </source>
</reference>
<proteinExistence type="predicted"/>
<feature type="domain" description="TMEM205-like" evidence="6">
    <location>
        <begin position="13"/>
        <end position="111"/>
    </location>
</feature>
<evidence type="ECO:0000256" key="2">
    <source>
        <dbReference type="ARBA" id="ARBA00022692"/>
    </source>
</evidence>
<evidence type="ECO:0000313" key="7">
    <source>
        <dbReference type="EMBL" id="ODS34675.1"/>
    </source>
</evidence>
<evidence type="ECO:0000259" key="6">
    <source>
        <dbReference type="Pfam" id="PF13664"/>
    </source>
</evidence>
<comment type="subcellular location">
    <subcellularLocation>
        <location evidence="1">Membrane</location>
    </subcellularLocation>
</comment>
<evidence type="ECO:0000256" key="3">
    <source>
        <dbReference type="ARBA" id="ARBA00022989"/>
    </source>
</evidence>
<protein>
    <recommendedName>
        <fullName evidence="6">TMEM205-like domain-containing protein</fullName>
    </recommendedName>
</protein>
<accession>A0A1E3XGB8</accession>
<feature type="transmembrane region" description="Helical" evidence="5">
    <location>
        <begin position="12"/>
        <end position="32"/>
    </location>
</feature>
<name>A0A1E3XGB8_9BACT</name>
<dbReference type="Proteomes" id="UP000094056">
    <property type="component" value="Unassembled WGS sequence"/>
</dbReference>
<evidence type="ECO:0000256" key="4">
    <source>
        <dbReference type="ARBA" id="ARBA00023136"/>
    </source>
</evidence>
<feature type="transmembrane region" description="Helical" evidence="5">
    <location>
        <begin position="136"/>
        <end position="155"/>
    </location>
</feature>
<keyword evidence="3 5" id="KW-1133">Transmembrane helix</keyword>
<dbReference type="GO" id="GO:0016020">
    <property type="term" value="C:membrane"/>
    <property type="evidence" value="ECO:0007669"/>
    <property type="project" value="UniProtKB-SubCell"/>
</dbReference>
<evidence type="ECO:0000256" key="5">
    <source>
        <dbReference type="SAM" id="Phobius"/>
    </source>
</evidence>
<feature type="transmembrane region" description="Helical" evidence="5">
    <location>
        <begin position="78"/>
        <end position="97"/>
    </location>
</feature>
<sequence>MLILFVKFIHLMSLVVWIGSIIFFSFFGAPSIFKVLERELAGNLVGNIFPKYWMIGYICSTVAIGSLLLLWKMGTSSAIVRTILLSIMMIITFYTGLRIGPMVREAKTQMRATEDVEKKEELRQRFLKIHRRSSEMNVTILILGIVTIFMTAYHLRI</sequence>
<comment type="caution">
    <text evidence="7">The sequence shown here is derived from an EMBL/GenBank/DDBJ whole genome shotgun (WGS) entry which is preliminary data.</text>
</comment>
<evidence type="ECO:0000313" key="8">
    <source>
        <dbReference type="Proteomes" id="UP000094056"/>
    </source>
</evidence>
<gene>
    <name evidence="7" type="ORF">SCARUB_00255</name>
</gene>
<dbReference type="EMBL" id="MAYW01000003">
    <property type="protein sequence ID" value="ODS34675.1"/>
    <property type="molecule type" value="Genomic_DNA"/>
</dbReference>
<dbReference type="Pfam" id="PF13664">
    <property type="entry name" value="DUF4149"/>
    <property type="match status" value="1"/>
</dbReference>